<organism evidence="2">
    <name type="scientific">Gibberella zeae</name>
    <name type="common">Wheat head blight fungus</name>
    <name type="synonym">Fusarium graminearum</name>
    <dbReference type="NCBI Taxonomy" id="5518"/>
    <lineage>
        <taxon>Eukaryota</taxon>
        <taxon>Fungi</taxon>
        <taxon>Dikarya</taxon>
        <taxon>Ascomycota</taxon>
        <taxon>Pezizomycotina</taxon>
        <taxon>Sordariomycetes</taxon>
        <taxon>Hypocreomycetidae</taxon>
        <taxon>Hypocreales</taxon>
        <taxon>Nectriaceae</taxon>
        <taxon>Fusarium</taxon>
    </lineage>
</organism>
<gene>
    <name evidence="2" type="ORF">FUG_LOCUS257736</name>
    <name evidence="1" type="ORF">MDCFG202_LOCUS20949</name>
</gene>
<evidence type="ECO:0000313" key="1">
    <source>
        <dbReference type="EMBL" id="CAG1964545.1"/>
    </source>
</evidence>
<accession>A0A4E9E1L9</accession>
<dbReference type="AlphaFoldDB" id="A0A4E9E1L9"/>
<dbReference type="EMBL" id="CAAKMV010000130">
    <property type="protein sequence ID" value="VIO57620.1"/>
    <property type="molecule type" value="Genomic_DNA"/>
</dbReference>
<reference evidence="2" key="1">
    <citation type="submission" date="2019-04" db="EMBL/GenBank/DDBJ databases">
        <authorList>
            <person name="Melise S."/>
            <person name="Noan J."/>
            <person name="Okalmin O."/>
        </authorList>
    </citation>
    <scope>NUCLEOTIDE SEQUENCE</scope>
    <source>
        <strain evidence="2">FN9</strain>
    </source>
</reference>
<sequence>MFSSNAESSATIKLEHMISDDQASIISRSLHRFDGEFETRGNAVTINQPVRGSTCRPDAQDLKYERSRQGYPRHWCMKIGVHAVSQWPCYCQDTIVNPTVKPKNVNVSMAERMVRLGSYVRMEKASKLELDDYLNAKRDKPCWAVVKLVRIPHRRNLVGLLMEWGSWKGPQPYSEVEQHDACKGNRCEYWPRSCATAYMSCTLHYGVPAARYTSSGAAATAALFILYKDAHGMNKHHNKLIAMKPTPCRHAEFRIANERPSPSVLCMYQETFLLNNKTDSLLGSGERHLWNKRLLLSSEIAMGRMDIWLDKKHLSVRILGLIR</sequence>
<name>A0A4E9E1L9_GIBZA</name>
<proteinExistence type="predicted"/>
<dbReference type="EMBL" id="CAJPIJ010000055">
    <property type="protein sequence ID" value="CAG1964545.1"/>
    <property type="molecule type" value="Genomic_DNA"/>
</dbReference>
<evidence type="ECO:0000313" key="2">
    <source>
        <dbReference type="EMBL" id="VIO57620.1"/>
    </source>
</evidence>
<reference evidence="1" key="2">
    <citation type="submission" date="2021-03" db="EMBL/GenBank/DDBJ databases">
        <authorList>
            <person name="Alouane T."/>
            <person name="Langin T."/>
            <person name="Bonhomme L."/>
        </authorList>
    </citation>
    <scope>NUCLEOTIDE SEQUENCE</scope>
    <source>
        <strain evidence="1">MDC_Fg202</strain>
    </source>
</reference>
<dbReference type="Proteomes" id="UP000746612">
    <property type="component" value="Unassembled WGS sequence"/>
</dbReference>
<protein>
    <submittedName>
        <fullName evidence="2">Uncharacterized protein</fullName>
    </submittedName>
</protein>